<name>A0A814DE80_9BILA</name>
<dbReference type="Proteomes" id="UP000663879">
    <property type="component" value="Unassembled WGS sequence"/>
</dbReference>
<dbReference type="InterPro" id="IPR002073">
    <property type="entry name" value="PDEase_catalytic_dom"/>
</dbReference>
<dbReference type="EMBL" id="CAJNOC010002808">
    <property type="protein sequence ID" value="CAF0952498.1"/>
    <property type="molecule type" value="Genomic_DNA"/>
</dbReference>
<dbReference type="Pfam" id="PF00233">
    <property type="entry name" value="PDEase_I"/>
    <property type="match status" value="1"/>
</dbReference>
<dbReference type="GO" id="GO:0004114">
    <property type="term" value="F:3',5'-cyclic-nucleotide phosphodiesterase activity"/>
    <property type="evidence" value="ECO:0007669"/>
    <property type="project" value="InterPro"/>
</dbReference>
<feature type="active site" description="Proton donor" evidence="5">
    <location>
        <position position="691"/>
    </location>
</feature>
<evidence type="ECO:0000256" key="3">
    <source>
        <dbReference type="ARBA" id="ARBA00022723"/>
    </source>
</evidence>
<evidence type="ECO:0000256" key="8">
    <source>
        <dbReference type="RuleBase" id="RU363067"/>
    </source>
</evidence>
<comment type="cofactor">
    <cofactor evidence="8">
        <name>a divalent metal cation</name>
        <dbReference type="ChEBI" id="CHEBI:60240"/>
    </cofactor>
    <text evidence="8">Binds 2 divalent metal cations per subunit. Site 1 may preferentially bind zinc ions, while site 2 has a preference for magnesium and/or manganese ions.</text>
</comment>
<feature type="binding site" evidence="7">
    <location>
        <position position="695"/>
    </location>
    <ligand>
        <name>Zn(2+)</name>
        <dbReference type="ChEBI" id="CHEBI:29105"/>
        <label>1</label>
    </ligand>
</feature>
<proteinExistence type="inferred from homology"/>
<feature type="binding site" evidence="7">
    <location>
        <position position="732"/>
    </location>
    <ligand>
        <name>Zn(2+)</name>
        <dbReference type="ChEBI" id="CHEBI:29105"/>
        <label>1</label>
    </ligand>
</feature>
<evidence type="ECO:0000256" key="5">
    <source>
        <dbReference type="PIRSR" id="PIRSR623088-1"/>
    </source>
</evidence>
<dbReference type="InterPro" id="IPR029016">
    <property type="entry name" value="GAF-like_dom_sf"/>
</dbReference>
<dbReference type="PROSITE" id="PS51845">
    <property type="entry name" value="PDEASE_I_2"/>
    <property type="match status" value="1"/>
</dbReference>
<feature type="binding site" evidence="6">
    <location>
        <position position="843"/>
    </location>
    <ligand>
        <name>AMP</name>
        <dbReference type="ChEBI" id="CHEBI:456215"/>
    </ligand>
</feature>
<dbReference type="InterPro" id="IPR003607">
    <property type="entry name" value="HD/PDEase_dom"/>
</dbReference>
<reference evidence="10" key="1">
    <citation type="submission" date="2021-02" db="EMBL/GenBank/DDBJ databases">
        <authorList>
            <person name="Nowell W R."/>
        </authorList>
    </citation>
    <scope>NUCLEOTIDE SEQUENCE</scope>
    <source>
        <strain evidence="10">Ploen Becks lab</strain>
    </source>
</reference>
<evidence type="ECO:0000313" key="10">
    <source>
        <dbReference type="EMBL" id="CAF0952498.1"/>
    </source>
</evidence>
<feature type="binding site" evidence="7">
    <location>
        <position position="732"/>
    </location>
    <ligand>
        <name>Zn(2+)</name>
        <dbReference type="ChEBI" id="CHEBI:29105"/>
        <label>2</label>
    </ligand>
</feature>
<sequence>MAAKSFDEQSSLDSTTVSNWLDNHPEFLHDYIKKLQIQRRRTSLLSDKSGLLLANFNTNCHKKTPNTPDLLTTSDPLSILNHTINSKPSSGNLSSPISFKGLGHNSNASSLISLPLLLNNNTNLNPSLSEPNLPPKKDSEFMNSHENSKIQVSRCKFRQLGLYEKMYTLVKCLYQSLDLKTTCKKILNTVSLLLDADRCSLFLVVNDDDDDECLDKNLSYDDLEDLDSGKKSGRKCLVSVVFDAKSNSLNKLLTSYAIDNMDEDFIEEEDGEQIKIPYGKGIVGYVASTGESVNIADAYNDPRFNSTIDQKTGYKTKSILCLPILNEYGQCIAVAEAINKLSDESESEEQANGSDFAFTKEDEEIFSKFMPFISIAIRNSNLYSQSQKEAQTNKVLLELATIVFDESSTTVDHLVSRILFNSIFLLECERCQVILLNTNANSGVVSSSIFPRRPSFHDINKYFDRIYELNYNDLKTNEKFSHEILVKPKSPNFTSDSPELGIINTVIQSGEILNIPNACEDSNFANFGQTTKTNSLLCIPVTNSSDQVVALIFACNKIKSSTLNYFSKSDINIAEAFALFCGIGIQNIMMYEKVVRAMNMQQVALDVLSYHVSSNQDEVDRLVKEEIPEPVDFGLYSFFFDENTLDEMGTLKACISMFGELELIDKFNIPYDVLCRFFLTVKKNYRPVAYHNWRHGFNVMSSMFTILTSGNFKKVYNDLEILSLLIACICHDLDHRGTTNNFQIKIQSPLAKLYTTSTMEHHHFNQCIIILHNNMNNILMNLTPTQHSTAIDLIEKAIIATDLALHFKHIDKFLEKSNSPDKHVFESANEKELLSNILMTACDLSGGTKKWNCHFRLSQLVSSEFFIQGDLEKEKFKQEPIDSMNRNKSDKLPQMQIQFLNSVCVPMYHGLSLCNPLLKPMLDGCNDNIKLWERIIKDQSNANNE</sequence>
<dbReference type="AlphaFoldDB" id="A0A814DE80"/>
<dbReference type="CDD" id="cd00077">
    <property type="entry name" value="HDc"/>
    <property type="match status" value="1"/>
</dbReference>
<dbReference type="SUPFAM" id="SSF109604">
    <property type="entry name" value="HD-domain/PDEase-like"/>
    <property type="match status" value="1"/>
</dbReference>
<evidence type="ECO:0000256" key="1">
    <source>
        <dbReference type="ARBA" id="ARBA00007648"/>
    </source>
</evidence>
<accession>A0A814DE80</accession>
<feature type="domain" description="PDEase" evidence="9">
    <location>
        <begin position="615"/>
        <end position="939"/>
    </location>
</feature>
<feature type="binding site" evidence="7">
    <location>
        <position position="731"/>
    </location>
    <ligand>
        <name>Zn(2+)</name>
        <dbReference type="ChEBI" id="CHEBI:29105"/>
        <label>1</label>
    </ligand>
</feature>
<dbReference type="InterPro" id="IPR023174">
    <property type="entry name" value="PDEase_CS"/>
</dbReference>
<feature type="binding site" evidence="6">
    <location>
        <begin position="691"/>
        <end position="695"/>
    </location>
    <ligand>
        <name>AMP</name>
        <dbReference type="ChEBI" id="CHEBI:456215"/>
    </ligand>
</feature>
<feature type="binding site" evidence="6">
    <location>
        <position position="896"/>
    </location>
    <ligand>
        <name>AMP</name>
        <dbReference type="ChEBI" id="CHEBI:456215"/>
    </ligand>
</feature>
<protein>
    <recommendedName>
        <fullName evidence="8">Phosphodiesterase</fullName>
        <ecNumber evidence="8">3.1.4.-</ecNumber>
    </recommendedName>
</protein>
<dbReference type="SUPFAM" id="SSF55781">
    <property type="entry name" value="GAF domain-like"/>
    <property type="match status" value="2"/>
</dbReference>
<dbReference type="SMART" id="SM00471">
    <property type="entry name" value="HDc"/>
    <property type="match status" value="1"/>
</dbReference>
<evidence type="ECO:0000256" key="7">
    <source>
        <dbReference type="PIRSR" id="PIRSR623088-3"/>
    </source>
</evidence>
<evidence type="ECO:0000256" key="4">
    <source>
        <dbReference type="ARBA" id="ARBA00022801"/>
    </source>
</evidence>
<evidence type="ECO:0000256" key="6">
    <source>
        <dbReference type="PIRSR" id="PIRSR623088-2"/>
    </source>
</evidence>
<dbReference type="PROSITE" id="PS00126">
    <property type="entry name" value="PDEASE_I_1"/>
    <property type="match status" value="1"/>
</dbReference>
<dbReference type="OrthoDB" id="295473at2759"/>
<dbReference type="PANTHER" id="PTHR11347">
    <property type="entry name" value="CYCLIC NUCLEOTIDE PHOSPHODIESTERASE"/>
    <property type="match status" value="1"/>
</dbReference>
<dbReference type="Gene3D" id="3.30.450.40">
    <property type="match status" value="2"/>
</dbReference>
<keyword evidence="4 8" id="KW-0378">Hydrolase</keyword>
<evidence type="ECO:0000256" key="2">
    <source>
        <dbReference type="ARBA" id="ARBA00022535"/>
    </source>
</evidence>
<evidence type="ECO:0000313" key="11">
    <source>
        <dbReference type="Proteomes" id="UP000663879"/>
    </source>
</evidence>
<dbReference type="PRINTS" id="PR00387">
    <property type="entry name" value="PDIESTERASE1"/>
</dbReference>
<keyword evidence="11" id="KW-1185">Reference proteome</keyword>
<keyword evidence="3 7" id="KW-0479">Metal-binding</keyword>
<dbReference type="GO" id="GO:0046872">
    <property type="term" value="F:metal ion binding"/>
    <property type="evidence" value="ECO:0007669"/>
    <property type="project" value="UniProtKB-KW"/>
</dbReference>
<dbReference type="GO" id="GO:0007165">
    <property type="term" value="P:signal transduction"/>
    <property type="evidence" value="ECO:0007669"/>
    <property type="project" value="InterPro"/>
</dbReference>
<feature type="binding site" evidence="7">
    <location>
        <position position="843"/>
    </location>
    <ligand>
        <name>Zn(2+)</name>
        <dbReference type="ChEBI" id="CHEBI:29105"/>
        <label>1</label>
    </ligand>
</feature>
<comment type="caution">
    <text evidence="10">The sequence shown here is derived from an EMBL/GenBank/DDBJ whole genome shotgun (WGS) entry which is preliminary data.</text>
</comment>
<comment type="similarity">
    <text evidence="1 8">Belongs to the cyclic nucleotide phosphodiesterase family.</text>
</comment>
<dbReference type="SMART" id="SM00065">
    <property type="entry name" value="GAF"/>
    <property type="match status" value="2"/>
</dbReference>
<dbReference type="EC" id="3.1.4.-" evidence="8"/>
<dbReference type="FunFam" id="1.10.1300.10:FF:000003">
    <property type="entry name" value="Phosphodiesterase"/>
    <property type="match status" value="1"/>
</dbReference>
<keyword evidence="2" id="KW-0140">cGMP</keyword>
<dbReference type="Pfam" id="PF01590">
    <property type="entry name" value="GAF"/>
    <property type="match status" value="2"/>
</dbReference>
<feature type="binding site" evidence="6">
    <location>
        <position position="732"/>
    </location>
    <ligand>
        <name>AMP</name>
        <dbReference type="ChEBI" id="CHEBI:456215"/>
    </ligand>
</feature>
<dbReference type="InterPro" id="IPR003018">
    <property type="entry name" value="GAF"/>
</dbReference>
<dbReference type="InterPro" id="IPR023088">
    <property type="entry name" value="PDEase"/>
</dbReference>
<dbReference type="InterPro" id="IPR036971">
    <property type="entry name" value="PDEase_catalytic_dom_sf"/>
</dbReference>
<gene>
    <name evidence="10" type="ORF">OXX778_LOCUS14020</name>
</gene>
<evidence type="ECO:0000259" key="9">
    <source>
        <dbReference type="PROSITE" id="PS51845"/>
    </source>
</evidence>
<dbReference type="Gene3D" id="1.10.1300.10">
    <property type="entry name" value="3'5'-cyclic nucleotide phosphodiesterase, catalytic domain"/>
    <property type="match status" value="1"/>
</dbReference>
<organism evidence="10 11">
    <name type="scientific">Brachionus calyciflorus</name>
    <dbReference type="NCBI Taxonomy" id="104777"/>
    <lineage>
        <taxon>Eukaryota</taxon>
        <taxon>Metazoa</taxon>
        <taxon>Spiralia</taxon>
        <taxon>Gnathifera</taxon>
        <taxon>Rotifera</taxon>
        <taxon>Eurotatoria</taxon>
        <taxon>Monogononta</taxon>
        <taxon>Pseudotrocha</taxon>
        <taxon>Ploima</taxon>
        <taxon>Brachionidae</taxon>
        <taxon>Brachionus</taxon>
    </lineage>
</organism>